<feature type="region of interest" description="Disordered" evidence="1">
    <location>
        <begin position="1"/>
        <end position="21"/>
    </location>
</feature>
<dbReference type="OrthoDB" id="76215at2759"/>
<gene>
    <name evidence="3" type="ORF">F511_11530</name>
</gene>
<protein>
    <recommendedName>
        <fullName evidence="2">Myb/SANT-like domain-containing protein</fullName>
    </recommendedName>
</protein>
<dbReference type="InterPro" id="IPR045026">
    <property type="entry name" value="LIMYB"/>
</dbReference>
<dbReference type="Proteomes" id="UP000250235">
    <property type="component" value="Unassembled WGS sequence"/>
</dbReference>
<evidence type="ECO:0000313" key="3">
    <source>
        <dbReference type="EMBL" id="KZV22556.1"/>
    </source>
</evidence>
<evidence type="ECO:0000256" key="1">
    <source>
        <dbReference type="SAM" id="MobiDB-lite"/>
    </source>
</evidence>
<dbReference type="AlphaFoldDB" id="A0A2Z7AM67"/>
<organism evidence="3 4">
    <name type="scientific">Dorcoceras hygrometricum</name>
    <dbReference type="NCBI Taxonomy" id="472368"/>
    <lineage>
        <taxon>Eukaryota</taxon>
        <taxon>Viridiplantae</taxon>
        <taxon>Streptophyta</taxon>
        <taxon>Embryophyta</taxon>
        <taxon>Tracheophyta</taxon>
        <taxon>Spermatophyta</taxon>
        <taxon>Magnoliopsida</taxon>
        <taxon>eudicotyledons</taxon>
        <taxon>Gunneridae</taxon>
        <taxon>Pentapetalae</taxon>
        <taxon>asterids</taxon>
        <taxon>lamiids</taxon>
        <taxon>Lamiales</taxon>
        <taxon>Gesneriaceae</taxon>
        <taxon>Didymocarpoideae</taxon>
        <taxon>Trichosporeae</taxon>
        <taxon>Loxocarpinae</taxon>
        <taxon>Dorcoceras</taxon>
    </lineage>
</organism>
<dbReference type="EMBL" id="KV014359">
    <property type="protein sequence ID" value="KZV22556.1"/>
    <property type="molecule type" value="Genomic_DNA"/>
</dbReference>
<name>A0A2Z7AM67_9LAMI</name>
<evidence type="ECO:0000313" key="4">
    <source>
        <dbReference type="Proteomes" id="UP000250235"/>
    </source>
</evidence>
<evidence type="ECO:0000259" key="2">
    <source>
        <dbReference type="Pfam" id="PF12776"/>
    </source>
</evidence>
<keyword evidence="4" id="KW-1185">Reference proteome</keyword>
<dbReference type="Pfam" id="PF12776">
    <property type="entry name" value="Myb_DNA-bind_3"/>
    <property type="match status" value="1"/>
</dbReference>
<feature type="compositionally biased region" description="Basic residues" evidence="1">
    <location>
        <begin position="1"/>
        <end position="10"/>
    </location>
</feature>
<reference evidence="3 4" key="1">
    <citation type="journal article" date="2015" name="Proc. Natl. Acad. Sci. U.S.A.">
        <title>The resurrection genome of Boea hygrometrica: A blueprint for survival of dehydration.</title>
        <authorList>
            <person name="Xiao L."/>
            <person name="Yang G."/>
            <person name="Zhang L."/>
            <person name="Yang X."/>
            <person name="Zhao S."/>
            <person name="Ji Z."/>
            <person name="Zhou Q."/>
            <person name="Hu M."/>
            <person name="Wang Y."/>
            <person name="Chen M."/>
            <person name="Xu Y."/>
            <person name="Jin H."/>
            <person name="Xiao X."/>
            <person name="Hu G."/>
            <person name="Bao F."/>
            <person name="Hu Y."/>
            <person name="Wan P."/>
            <person name="Li L."/>
            <person name="Deng X."/>
            <person name="Kuang T."/>
            <person name="Xiang C."/>
            <person name="Zhu J.K."/>
            <person name="Oliver M.J."/>
            <person name="He Y."/>
        </authorList>
    </citation>
    <scope>NUCLEOTIDE SEQUENCE [LARGE SCALE GENOMIC DNA]</scope>
    <source>
        <strain evidence="4">cv. XS01</strain>
    </source>
</reference>
<proteinExistence type="predicted"/>
<feature type="domain" description="Myb/SANT-like" evidence="2">
    <location>
        <begin position="24"/>
        <end position="118"/>
    </location>
</feature>
<dbReference type="PANTHER" id="PTHR47584:SF9">
    <property type="entry name" value="L10-INTERACTING MYB DOMAIN-CONTAINING PROTEIN-LIKE"/>
    <property type="match status" value="1"/>
</dbReference>
<accession>A0A2Z7AM67</accession>
<dbReference type="InterPro" id="IPR024752">
    <property type="entry name" value="Myb/SANT-like_dom"/>
</dbReference>
<dbReference type="PANTHER" id="PTHR47584">
    <property type="match status" value="1"/>
</dbReference>
<sequence length="286" mass="32717">MASRITRSRKPQPVQQHENQVRAKWTPSLTKILVDLMVDQIQKGNKSNKTFSKKGWKFICDNFRIQTGYWWDNEQLKSRYIALRKQYISVRSLLNHSDFQWDETSGKITAMDEAWVRYIEEHPDAEALRSTDCPMYNQLHIIFAEPEISGKHNRSTKAGEETPGSVPRQHLSDLAEELSPSGSDKYASADRKRGRGGIENGIAKGILEIASATKFRAEAIKKRNEEFSVTDCIKALDELIGVISDQVYFVALDLFANRNARETFLSLKVEKRLTWLRGKCLGNIIP</sequence>
<feature type="region of interest" description="Disordered" evidence="1">
    <location>
        <begin position="150"/>
        <end position="169"/>
    </location>
</feature>